<dbReference type="Pfam" id="PF08284">
    <property type="entry name" value="RVP_2"/>
    <property type="match status" value="1"/>
</dbReference>
<dbReference type="EMBL" id="JBANAX010000031">
    <property type="protein sequence ID" value="KAL1225384.1"/>
    <property type="molecule type" value="Genomic_DNA"/>
</dbReference>
<sequence>MPMNPPTNNQKISELEDTVSSYAVKFDQIATELRESKKLAEERFGAFDSRFVAIESKMETRLGSIEDLLKQIAGAKVTQQGCEREIPNVTDRQHLTGNDSVHINLESPEEIIDIDSRKEDRDSLVRKVMMPVFEGVDAFGWIAKVERFFQIGDYSAKEKMRIVSLSLDGRVLSWYNWHTNRRPFLNWMDFKMKLLSRFGVSGIGSPNQRLFALRQNGSLADFVHEFEDLSSQVSNVDDENLECIFLNGLKPEIQDLVLMLKPVGLNVVIEAAVRVESRILCKMVEAAIQQGHRNFKYYAPSQNRSSTIPTPQSTWKVRSISGDNGHNTTASSSGSNTGSSNSKTFDSGGYSGQRSGKKLSDVEFDDKRRKGLCFRCDERYFVGHECKNKGLQVLTVLNGREMEIIEEDNVAITEAGEIVMGEYMALSMYSYLGLKAPHTTTKLRGAVGKNEIVVMLDSGATHNFISPSAASRTKLHMTKLQGCDIMLGTGISVQGAGVYQKVCFKMANLEFVTDFISLELGGVDVILGVQWLRTLGQCQMNWETHELSFLYDGQWVTLRGDQSLDRTHVSLKSMAPEVVVQSKGYEVQLCNVSEQKGTEMIIHVQIQAVLQKFPHVFAEPSGLPPMRGREHAIHLLPASGPISVRPYRYPHAHKEEMEKLVIC</sequence>
<accession>A0ABD1C7Z6</accession>
<feature type="domain" description="Retrotransposon gag" evidence="2">
    <location>
        <begin position="162"/>
        <end position="251"/>
    </location>
</feature>
<keyword evidence="4" id="KW-1185">Reference proteome</keyword>
<gene>
    <name evidence="3" type="ORF">V5N11_009039</name>
</gene>
<dbReference type="Proteomes" id="UP001558713">
    <property type="component" value="Unassembled WGS sequence"/>
</dbReference>
<dbReference type="InterPro" id="IPR032567">
    <property type="entry name" value="RTL1-rel"/>
</dbReference>
<feature type="compositionally biased region" description="Polar residues" evidence="1">
    <location>
        <begin position="300"/>
        <end position="316"/>
    </location>
</feature>
<dbReference type="InterPro" id="IPR005162">
    <property type="entry name" value="Retrotrans_gag_dom"/>
</dbReference>
<dbReference type="Gene3D" id="2.40.70.10">
    <property type="entry name" value="Acid Proteases"/>
    <property type="match status" value="1"/>
</dbReference>
<dbReference type="PANTHER" id="PTHR15503">
    <property type="entry name" value="LDOC1 RELATED"/>
    <property type="match status" value="1"/>
</dbReference>
<dbReference type="Pfam" id="PF03732">
    <property type="entry name" value="Retrotrans_gag"/>
    <property type="match status" value="1"/>
</dbReference>
<protein>
    <recommendedName>
        <fullName evidence="2">Retrotransposon gag domain-containing protein</fullName>
    </recommendedName>
</protein>
<dbReference type="AlphaFoldDB" id="A0ABD1C7Z6"/>
<dbReference type="PANTHER" id="PTHR15503:SF22">
    <property type="entry name" value="TRANSPOSON TY3-I GAG POLYPROTEIN"/>
    <property type="match status" value="1"/>
</dbReference>
<proteinExistence type="predicted"/>
<feature type="region of interest" description="Disordered" evidence="1">
    <location>
        <begin position="300"/>
        <end position="359"/>
    </location>
</feature>
<name>A0ABD1C7Z6_CARAN</name>
<evidence type="ECO:0000313" key="4">
    <source>
        <dbReference type="Proteomes" id="UP001558713"/>
    </source>
</evidence>
<evidence type="ECO:0000259" key="2">
    <source>
        <dbReference type="Pfam" id="PF03732"/>
    </source>
</evidence>
<evidence type="ECO:0000256" key="1">
    <source>
        <dbReference type="SAM" id="MobiDB-lite"/>
    </source>
</evidence>
<dbReference type="CDD" id="cd00303">
    <property type="entry name" value="retropepsin_like"/>
    <property type="match status" value="1"/>
</dbReference>
<feature type="compositionally biased region" description="Low complexity" evidence="1">
    <location>
        <begin position="324"/>
        <end position="342"/>
    </location>
</feature>
<dbReference type="InterPro" id="IPR021109">
    <property type="entry name" value="Peptidase_aspartic_dom_sf"/>
</dbReference>
<organism evidence="3 4">
    <name type="scientific">Cardamine amara subsp. amara</name>
    <dbReference type="NCBI Taxonomy" id="228776"/>
    <lineage>
        <taxon>Eukaryota</taxon>
        <taxon>Viridiplantae</taxon>
        <taxon>Streptophyta</taxon>
        <taxon>Embryophyta</taxon>
        <taxon>Tracheophyta</taxon>
        <taxon>Spermatophyta</taxon>
        <taxon>Magnoliopsida</taxon>
        <taxon>eudicotyledons</taxon>
        <taxon>Gunneridae</taxon>
        <taxon>Pentapetalae</taxon>
        <taxon>rosids</taxon>
        <taxon>malvids</taxon>
        <taxon>Brassicales</taxon>
        <taxon>Brassicaceae</taxon>
        <taxon>Cardamineae</taxon>
        <taxon>Cardamine</taxon>
    </lineage>
</organism>
<dbReference type="SUPFAM" id="SSF50630">
    <property type="entry name" value="Acid proteases"/>
    <property type="match status" value="1"/>
</dbReference>
<reference evidence="3 4" key="1">
    <citation type="submission" date="2024-04" db="EMBL/GenBank/DDBJ databases">
        <title>Genome assembly C_amara_ONT_v2.</title>
        <authorList>
            <person name="Yant L."/>
            <person name="Moore C."/>
            <person name="Slenker M."/>
        </authorList>
    </citation>
    <scope>NUCLEOTIDE SEQUENCE [LARGE SCALE GENOMIC DNA]</scope>
    <source>
        <tissue evidence="3">Leaf</tissue>
    </source>
</reference>
<comment type="caution">
    <text evidence="3">The sequence shown here is derived from an EMBL/GenBank/DDBJ whole genome shotgun (WGS) entry which is preliminary data.</text>
</comment>
<evidence type="ECO:0000313" key="3">
    <source>
        <dbReference type="EMBL" id="KAL1225384.1"/>
    </source>
</evidence>